<evidence type="ECO:0000313" key="2">
    <source>
        <dbReference type="Proteomes" id="UP000308600"/>
    </source>
</evidence>
<sequence>MQTKFIIAFVLSCTAALVASSPVPFPTPAPAVNEAAFAKRQDDPTTTTTTTQFGGGGGGDQPDTCRYGCI</sequence>
<evidence type="ECO:0000313" key="1">
    <source>
        <dbReference type="EMBL" id="TFK66255.1"/>
    </source>
</evidence>
<accession>A0ACD3AKP7</accession>
<name>A0ACD3AKP7_9AGAR</name>
<proteinExistence type="predicted"/>
<gene>
    <name evidence="1" type="ORF">BDN72DRAFT_844601</name>
</gene>
<protein>
    <submittedName>
        <fullName evidence="1">Uncharacterized protein</fullName>
    </submittedName>
</protein>
<dbReference type="Proteomes" id="UP000308600">
    <property type="component" value="Unassembled WGS sequence"/>
</dbReference>
<keyword evidence="2" id="KW-1185">Reference proteome</keyword>
<dbReference type="EMBL" id="ML208411">
    <property type="protein sequence ID" value="TFK66255.1"/>
    <property type="molecule type" value="Genomic_DNA"/>
</dbReference>
<organism evidence="1 2">
    <name type="scientific">Pluteus cervinus</name>
    <dbReference type="NCBI Taxonomy" id="181527"/>
    <lineage>
        <taxon>Eukaryota</taxon>
        <taxon>Fungi</taxon>
        <taxon>Dikarya</taxon>
        <taxon>Basidiomycota</taxon>
        <taxon>Agaricomycotina</taxon>
        <taxon>Agaricomycetes</taxon>
        <taxon>Agaricomycetidae</taxon>
        <taxon>Agaricales</taxon>
        <taxon>Pluteineae</taxon>
        <taxon>Pluteaceae</taxon>
        <taxon>Pluteus</taxon>
    </lineage>
</organism>
<reference evidence="1 2" key="1">
    <citation type="journal article" date="2019" name="Nat. Ecol. Evol.">
        <title>Megaphylogeny resolves global patterns of mushroom evolution.</title>
        <authorList>
            <person name="Varga T."/>
            <person name="Krizsan K."/>
            <person name="Foldi C."/>
            <person name="Dima B."/>
            <person name="Sanchez-Garcia M."/>
            <person name="Sanchez-Ramirez S."/>
            <person name="Szollosi G.J."/>
            <person name="Szarkandi J.G."/>
            <person name="Papp V."/>
            <person name="Albert L."/>
            <person name="Andreopoulos W."/>
            <person name="Angelini C."/>
            <person name="Antonin V."/>
            <person name="Barry K.W."/>
            <person name="Bougher N.L."/>
            <person name="Buchanan P."/>
            <person name="Buyck B."/>
            <person name="Bense V."/>
            <person name="Catcheside P."/>
            <person name="Chovatia M."/>
            <person name="Cooper J."/>
            <person name="Damon W."/>
            <person name="Desjardin D."/>
            <person name="Finy P."/>
            <person name="Geml J."/>
            <person name="Haridas S."/>
            <person name="Hughes K."/>
            <person name="Justo A."/>
            <person name="Karasinski D."/>
            <person name="Kautmanova I."/>
            <person name="Kiss B."/>
            <person name="Kocsube S."/>
            <person name="Kotiranta H."/>
            <person name="LaButti K.M."/>
            <person name="Lechner B.E."/>
            <person name="Liimatainen K."/>
            <person name="Lipzen A."/>
            <person name="Lukacs Z."/>
            <person name="Mihaltcheva S."/>
            <person name="Morgado L.N."/>
            <person name="Niskanen T."/>
            <person name="Noordeloos M.E."/>
            <person name="Ohm R.A."/>
            <person name="Ortiz-Santana B."/>
            <person name="Ovrebo C."/>
            <person name="Racz N."/>
            <person name="Riley R."/>
            <person name="Savchenko A."/>
            <person name="Shiryaev A."/>
            <person name="Soop K."/>
            <person name="Spirin V."/>
            <person name="Szebenyi C."/>
            <person name="Tomsovsky M."/>
            <person name="Tulloss R.E."/>
            <person name="Uehling J."/>
            <person name="Grigoriev I.V."/>
            <person name="Vagvolgyi C."/>
            <person name="Papp T."/>
            <person name="Martin F.M."/>
            <person name="Miettinen O."/>
            <person name="Hibbett D.S."/>
            <person name="Nagy L.G."/>
        </authorList>
    </citation>
    <scope>NUCLEOTIDE SEQUENCE [LARGE SCALE GENOMIC DNA]</scope>
    <source>
        <strain evidence="1 2">NL-1719</strain>
    </source>
</reference>